<feature type="compositionally biased region" description="Basic and acidic residues" evidence="1">
    <location>
        <begin position="37"/>
        <end position="49"/>
    </location>
</feature>
<evidence type="ECO:0000256" key="1">
    <source>
        <dbReference type="SAM" id="MobiDB-lite"/>
    </source>
</evidence>
<accession>G2Y4C2</accession>
<reference evidence="3" key="1">
    <citation type="journal article" date="2011" name="PLoS Genet.">
        <title>Genomic analysis of the necrotrophic fungal pathogens Sclerotinia sclerotiorum and Botrytis cinerea.</title>
        <authorList>
            <person name="Amselem J."/>
            <person name="Cuomo C.A."/>
            <person name="van Kan J.A."/>
            <person name="Viaud M."/>
            <person name="Benito E.P."/>
            <person name="Couloux A."/>
            <person name="Coutinho P.M."/>
            <person name="de Vries R.P."/>
            <person name="Dyer P.S."/>
            <person name="Fillinger S."/>
            <person name="Fournier E."/>
            <person name="Gout L."/>
            <person name="Hahn M."/>
            <person name="Kohn L."/>
            <person name="Lapalu N."/>
            <person name="Plummer K.M."/>
            <person name="Pradier J.M."/>
            <person name="Quevillon E."/>
            <person name="Sharon A."/>
            <person name="Simon A."/>
            <person name="ten Have A."/>
            <person name="Tudzynski B."/>
            <person name="Tudzynski P."/>
            <person name="Wincker P."/>
            <person name="Andrew M."/>
            <person name="Anthouard V."/>
            <person name="Beever R.E."/>
            <person name="Beffa R."/>
            <person name="Benoit I."/>
            <person name="Bouzid O."/>
            <person name="Brault B."/>
            <person name="Chen Z."/>
            <person name="Choquer M."/>
            <person name="Collemare J."/>
            <person name="Cotton P."/>
            <person name="Danchin E.G."/>
            <person name="Da Silva C."/>
            <person name="Gautier A."/>
            <person name="Giraud C."/>
            <person name="Giraud T."/>
            <person name="Gonzalez C."/>
            <person name="Grossetete S."/>
            <person name="Guldener U."/>
            <person name="Henrissat B."/>
            <person name="Howlett B.J."/>
            <person name="Kodira C."/>
            <person name="Kretschmer M."/>
            <person name="Lappartient A."/>
            <person name="Leroch M."/>
            <person name="Levis C."/>
            <person name="Mauceli E."/>
            <person name="Neuveglise C."/>
            <person name="Oeser B."/>
            <person name="Pearson M."/>
            <person name="Poulain J."/>
            <person name="Poussereau N."/>
            <person name="Quesneville H."/>
            <person name="Rascle C."/>
            <person name="Schumacher J."/>
            <person name="Segurens B."/>
            <person name="Sexton A."/>
            <person name="Silva E."/>
            <person name="Sirven C."/>
            <person name="Soanes D.M."/>
            <person name="Talbot N.J."/>
            <person name="Templeton M."/>
            <person name="Yandava C."/>
            <person name="Yarden O."/>
            <person name="Zeng Q."/>
            <person name="Rollins J.A."/>
            <person name="Lebrun M.H."/>
            <person name="Dickman M."/>
        </authorList>
    </citation>
    <scope>NUCLEOTIDE SEQUENCE [LARGE SCALE GENOMIC DNA]</scope>
    <source>
        <strain evidence="3">T4</strain>
    </source>
</reference>
<dbReference type="InParanoid" id="G2Y4C2"/>
<gene>
    <name evidence="2" type="ORF">BofuT4_uP006710.1</name>
</gene>
<sequence>MPLELVSSFTMAPIFNIDSKKFEICNGRRQKGKKARRQEGKKARRQEGKKARRREGKKARRREE</sequence>
<dbReference type="EMBL" id="FQ790286">
    <property type="protein sequence ID" value="CCD47512.1"/>
    <property type="molecule type" value="Genomic_DNA"/>
</dbReference>
<protein>
    <submittedName>
        <fullName evidence="2">Uncharacterized protein</fullName>
    </submittedName>
</protein>
<feature type="region of interest" description="Disordered" evidence="1">
    <location>
        <begin position="26"/>
        <end position="64"/>
    </location>
</feature>
<feature type="compositionally biased region" description="Basic residues" evidence="1">
    <location>
        <begin position="50"/>
        <end position="64"/>
    </location>
</feature>
<dbReference type="Proteomes" id="UP000008177">
    <property type="component" value="Unplaced contigs"/>
</dbReference>
<proteinExistence type="predicted"/>
<evidence type="ECO:0000313" key="2">
    <source>
        <dbReference type="EMBL" id="CCD47512.1"/>
    </source>
</evidence>
<organism evidence="2 3">
    <name type="scientific">Botryotinia fuckeliana (strain T4)</name>
    <name type="common">Noble rot fungus</name>
    <name type="synonym">Botrytis cinerea</name>
    <dbReference type="NCBI Taxonomy" id="999810"/>
    <lineage>
        <taxon>Eukaryota</taxon>
        <taxon>Fungi</taxon>
        <taxon>Dikarya</taxon>
        <taxon>Ascomycota</taxon>
        <taxon>Pezizomycotina</taxon>
        <taxon>Leotiomycetes</taxon>
        <taxon>Helotiales</taxon>
        <taxon>Sclerotiniaceae</taxon>
        <taxon>Botrytis</taxon>
    </lineage>
</organism>
<dbReference type="HOGENOM" id="CLU_2867405_0_0_1"/>
<name>G2Y4C2_BOTF4</name>
<dbReference type="AlphaFoldDB" id="G2Y4C2"/>
<evidence type="ECO:0000313" key="3">
    <source>
        <dbReference type="Proteomes" id="UP000008177"/>
    </source>
</evidence>